<dbReference type="Pfam" id="PF19776">
    <property type="entry name" value="DUF6262"/>
    <property type="match status" value="1"/>
</dbReference>
<protein>
    <recommendedName>
        <fullName evidence="5">Transposase</fullName>
    </recommendedName>
</protein>
<dbReference type="AlphaFoldDB" id="A0A4R5P4N2"/>
<feature type="region of interest" description="Disordered" evidence="2">
    <location>
        <begin position="1"/>
        <end position="27"/>
    </location>
</feature>
<evidence type="ECO:0000256" key="2">
    <source>
        <dbReference type="SAM" id="MobiDB-lite"/>
    </source>
</evidence>
<feature type="coiled-coil region" evidence="1">
    <location>
        <begin position="90"/>
        <end position="117"/>
    </location>
</feature>
<dbReference type="EMBL" id="RXLR01000024">
    <property type="protein sequence ID" value="TDH17966.1"/>
    <property type="molecule type" value="Genomic_DNA"/>
</dbReference>
<keyword evidence="1" id="KW-0175">Coiled coil</keyword>
<name>A0A4R5P4N2_9MYCO</name>
<evidence type="ECO:0008006" key="5">
    <source>
        <dbReference type="Google" id="ProtNLM"/>
    </source>
</evidence>
<accession>A0A4R5P4N2</accession>
<feature type="compositionally biased region" description="Basic and acidic residues" evidence="2">
    <location>
        <begin position="18"/>
        <end position="27"/>
    </location>
</feature>
<dbReference type="RefSeq" id="WP_133052562.1">
    <property type="nucleotide sequence ID" value="NZ_MAFQ01000014.1"/>
</dbReference>
<organism evidence="3 4">
    <name type="scientific">Mycobacteroides franklinii</name>
    <dbReference type="NCBI Taxonomy" id="948102"/>
    <lineage>
        <taxon>Bacteria</taxon>
        <taxon>Bacillati</taxon>
        <taxon>Actinomycetota</taxon>
        <taxon>Actinomycetes</taxon>
        <taxon>Mycobacteriales</taxon>
        <taxon>Mycobacteriaceae</taxon>
        <taxon>Mycobacteroides</taxon>
    </lineage>
</organism>
<sequence length="183" mass="21227">MTEPQSYEQRVARLAQSRRRESDNKRAAVAKALRDMRREDRPITRRAIISRAGVHRNFLYRHKDLAAQIDDAAAAYRSHPPRRQADRISNDSLLAELATVRQRNRELHQRIQTLERRLGAQGSTLGPELLDQHPLVVELRQRLAQAEIQNQENGRLMDALLEDVEVLRETNRSLVRQYGLTEP</sequence>
<evidence type="ECO:0000256" key="1">
    <source>
        <dbReference type="SAM" id="Coils"/>
    </source>
</evidence>
<reference evidence="3 4" key="1">
    <citation type="journal article" date="2019" name="Sci. Rep.">
        <title>Extended insight into the Mycobacterium chelonae-abscessus complex through whole genome sequencing of Mycobacterium salmoniphilum outbreak and Mycobacterium salmoniphilum-like strains.</title>
        <authorList>
            <person name="Behra P.R.K."/>
            <person name="Das S."/>
            <person name="Pettersson B.M.F."/>
            <person name="Shirreff L."/>
            <person name="DuCote T."/>
            <person name="Jacobsson K.G."/>
            <person name="Ennis D.G."/>
            <person name="Kirsebom L.A."/>
        </authorList>
    </citation>
    <scope>NUCLEOTIDE SEQUENCE [LARGE SCALE GENOMIC DNA]</scope>
    <source>
        <strain evidence="3 4">DSM 45524</strain>
    </source>
</reference>
<gene>
    <name evidence="3" type="ORF">EJ571_24875</name>
</gene>
<dbReference type="Proteomes" id="UP000295627">
    <property type="component" value="Unassembled WGS sequence"/>
</dbReference>
<comment type="caution">
    <text evidence="3">The sequence shown here is derived from an EMBL/GenBank/DDBJ whole genome shotgun (WGS) entry which is preliminary data.</text>
</comment>
<proteinExistence type="predicted"/>
<dbReference type="InterPro" id="IPR046229">
    <property type="entry name" value="TnpC-like"/>
</dbReference>
<evidence type="ECO:0000313" key="4">
    <source>
        <dbReference type="Proteomes" id="UP000295627"/>
    </source>
</evidence>
<evidence type="ECO:0000313" key="3">
    <source>
        <dbReference type="EMBL" id="TDH17966.1"/>
    </source>
</evidence>